<evidence type="ECO:0000256" key="7">
    <source>
        <dbReference type="ARBA" id="ARBA00022553"/>
    </source>
</evidence>
<reference evidence="15" key="1">
    <citation type="journal article" date="2020" name="Nat. Ecol. Evol.">
        <title>Deeply conserved synteny resolves early events in vertebrate evolution.</title>
        <authorList>
            <person name="Simakov O."/>
            <person name="Marletaz F."/>
            <person name="Yue J.X."/>
            <person name="O'Connell B."/>
            <person name="Jenkins J."/>
            <person name="Brandt A."/>
            <person name="Calef R."/>
            <person name="Tung C.H."/>
            <person name="Huang T.K."/>
            <person name="Schmutz J."/>
            <person name="Satoh N."/>
            <person name="Yu J.K."/>
            <person name="Putnam N.H."/>
            <person name="Green R.E."/>
            <person name="Rokhsar D.S."/>
        </authorList>
    </citation>
    <scope>NUCLEOTIDE SEQUENCE [LARGE SCALE GENOMIC DNA]</scope>
    <source>
        <strain evidence="15">S238N-H82</strain>
    </source>
</reference>
<accession>A0A9J7LQL4</accession>
<dbReference type="InterPro" id="IPR042855">
    <property type="entry name" value="V_SNARE_CC"/>
</dbReference>
<feature type="region of interest" description="Disordered" evidence="13">
    <location>
        <begin position="543"/>
        <end position="585"/>
    </location>
</feature>
<keyword evidence="8 11" id="KW-0853">WD repeat</keyword>
<keyword evidence="12" id="KW-0175">Coiled coil</keyword>
<proteinExistence type="inferred from homology"/>
<evidence type="ECO:0000256" key="4">
    <source>
        <dbReference type="ARBA" id="ARBA00022475"/>
    </source>
</evidence>
<feature type="compositionally biased region" description="Basic and acidic residues" evidence="13">
    <location>
        <begin position="719"/>
        <end position="733"/>
    </location>
</feature>
<feature type="compositionally biased region" description="Low complexity" evidence="13">
    <location>
        <begin position="785"/>
        <end position="797"/>
    </location>
</feature>
<comment type="subcellular location">
    <subcellularLocation>
        <location evidence="1">Cell membrane</location>
        <topology evidence="1">Peripheral membrane protein</topology>
    </subcellularLocation>
    <subcellularLocation>
        <location evidence="2">Cytoplasm</location>
    </subcellularLocation>
</comment>
<feature type="repeat" description="WD" evidence="11">
    <location>
        <begin position="224"/>
        <end position="265"/>
    </location>
</feature>
<evidence type="ECO:0000259" key="14">
    <source>
        <dbReference type="PROSITE" id="PS50892"/>
    </source>
</evidence>
<keyword evidence="9" id="KW-0677">Repeat</keyword>
<dbReference type="PRINTS" id="PR00962">
    <property type="entry name" value="LETHAL2GIANT"/>
</dbReference>
<evidence type="ECO:0000256" key="10">
    <source>
        <dbReference type="ARBA" id="ARBA00023136"/>
    </source>
</evidence>
<dbReference type="FunFam" id="2.130.10.10:FF:000521">
    <property type="entry name" value="syntaxin-binding protein 5-like isoform X1"/>
    <property type="match status" value="1"/>
</dbReference>
<dbReference type="PROSITE" id="PS50082">
    <property type="entry name" value="WD_REPEATS_2"/>
    <property type="match status" value="1"/>
</dbReference>
<keyword evidence="5" id="KW-0268">Exocytosis</keyword>
<dbReference type="InterPro" id="IPR015943">
    <property type="entry name" value="WD40/YVTN_repeat-like_dom_sf"/>
</dbReference>
<dbReference type="SMART" id="SM00320">
    <property type="entry name" value="WD40"/>
    <property type="match status" value="6"/>
</dbReference>
<evidence type="ECO:0000256" key="5">
    <source>
        <dbReference type="ARBA" id="ARBA00022483"/>
    </source>
</evidence>
<dbReference type="GO" id="GO:0005737">
    <property type="term" value="C:cytoplasm"/>
    <property type="evidence" value="ECO:0007669"/>
    <property type="project" value="UniProtKB-SubCell"/>
</dbReference>
<feature type="domain" description="V-SNARE coiled-coil homology" evidence="14">
    <location>
        <begin position="1218"/>
        <end position="1278"/>
    </location>
</feature>
<evidence type="ECO:0000256" key="8">
    <source>
        <dbReference type="ARBA" id="ARBA00022574"/>
    </source>
</evidence>
<dbReference type="Pfam" id="PF08366">
    <property type="entry name" value="LLGL"/>
    <property type="match status" value="1"/>
</dbReference>
<dbReference type="InterPro" id="IPR013577">
    <property type="entry name" value="LLGL2"/>
</dbReference>
<feature type="compositionally biased region" description="Basic and acidic residues" evidence="13">
    <location>
        <begin position="961"/>
        <end position="976"/>
    </location>
</feature>
<feature type="region of interest" description="Disordered" evidence="13">
    <location>
        <begin position="664"/>
        <end position="797"/>
    </location>
</feature>
<dbReference type="GeneID" id="118422738"/>
<evidence type="ECO:0000256" key="3">
    <source>
        <dbReference type="ARBA" id="ARBA00008070"/>
    </source>
</evidence>
<evidence type="ECO:0000256" key="6">
    <source>
        <dbReference type="ARBA" id="ARBA00022490"/>
    </source>
</evidence>
<dbReference type="GO" id="GO:0006887">
    <property type="term" value="P:exocytosis"/>
    <property type="evidence" value="ECO:0007669"/>
    <property type="project" value="UniProtKB-KW"/>
</dbReference>
<evidence type="ECO:0000256" key="11">
    <source>
        <dbReference type="PROSITE-ProRule" id="PRU00221"/>
    </source>
</evidence>
<dbReference type="RefSeq" id="XP_035686370.1">
    <property type="nucleotide sequence ID" value="XM_035830477.1"/>
</dbReference>
<comment type="similarity">
    <text evidence="3">Belongs to the WD repeat L(2)GL family.</text>
</comment>
<feature type="region of interest" description="Disordered" evidence="13">
    <location>
        <begin position="812"/>
        <end position="842"/>
    </location>
</feature>
<keyword evidence="15" id="KW-1185">Reference proteome</keyword>
<dbReference type="InterPro" id="IPR036322">
    <property type="entry name" value="WD40_repeat_dom_sf"/>
</dbReference>
<feature type="region of interest" description="Disordered" evidence="13">
    <location>
        <begin position="961"/>
        <end position="1004"/>
    </location>
</feature>
<dbReference type="Gene3D" id="1.20.5.110">
    <property type="match status" value="1"/>
</dbReference>
<evidence type="ECO:0000256" key="12">
    <source>
        <dbReference type="PROSITE-ProRule" id="PRU00290"/>
    </source>
</evidence>
<evidence type="ECO:0000256" key="9">
    <source>
        <dbReference type="ARBA" id="ARBA00022737"/>
    </source>
</evidence>
<dbReference type="GO" id="GO:0005886">
    <property type="term" value="C:plasma membrane"/>
    <property type="evidence" value="ECO:0007669"/>
    <property type="project" value="UniProtKB-SubCell"/>
</dbReference>
<evidence type="ECO:0000256" key="2">
    <source>
        <dbReference type="ARBA" id="ARBA00004496"/>
    </source>
</evidence>
<dbReference type="PANTHER" id="PTHR10241:SF25">
    <property type="entry name" value="TOMOSYN, ISOFORM C"/>
    <property type="match status" value="1"/>
</dbReference>
<dbReference type="InterPro" id="IPR000664">
    <property type="entry name" value="Lethal2_giant"/>
</dbReference>
<dbReference type="InterPro" id="IPR013905">
    <property type="entry name" value="Lgl_C_dom"/>
</dbReference>
<sequence>MKKFNFKKVLDGLTSSSAPPAKPETEITETLGSEHFQVSKTVRHGFPYQPTAMAYDPVQHILAIGCKSGSIRLFGRPGVDCHVMHDNDAAVLQLIFLVNEGALVSVCSDDSLHLWNLRQKRPAILHSLKYNRERITYCHLPFQSKWLYIGTERGNVHIANIESFVLSGYVINWNKAIELSQRTHPGPVVSLSDNPTDSSKLLIGFETGMIVQWDLKTKAAECRYACEQQTLHSLAWHHEGKQFMCSHSDGSLTVWNYRSPSKPAQVFQPHGHPAQKGSKPEACRPIMKVAWPTQRTGDPFIVFSDGLPYERSGRRPCITVMQGKSVTVLEMEYPVVNFLPVSSTPWPNDFQDPYAIIVLLENDLVVIDLTTPGYPCFQNPYPMDLHESPVTCCTYYADCPPEMIPAFYTVGSRQQKKTGFSDKNWPVKGGEWGTSTCSYPEIIITGHADGSLKFWDASAVTLQLLYKLRTSKIFEKQPLNQSTEYEEDPFAIVKIAMCCESRILCVAGTSGHVIVYRYNKVETTVDVPTLEIALVYEVDDLDSPDTDQIPPPMQPPSSSVGSAGSGGMPSPSPHHSTSSEGAEKVGSPLLKVKSGPQKMVPGYQVDLCAQLVTVEGEPPSQILCLAINSLYGLMAFGNMQGLAIVDIIQKTTLLNLGTPDLYGSADPYTRTQPRSPQRKKPPAGLGDLGEAQAVEQLQSPQRRKPLKALSKLGESEIGEQERCRSPTTERDESNGVCLSPTGTTRKKLADIKRNRNQPRPRMSKAHSTASMEGNGGDADSKDGSFSRSRSSSMSSLENVSAEGINCLSFTESYTRKTGPSKSRHRRPSKEQQHATPAFFPTPTTYMVTPEHSEAFDHHKRKAQQTYSLDPVTSPCLWVGTTLGSVLVIVLNLPPQGDQRLTQPVIVSPSGPMGAAAFGDLQSQMLMCVGHPSGTILRLKGAILAMSFLDCNGMTIPPLFAKWEDPKKKDENRETKDGQSMNQRRGWQQLQHLHRQKAPSSPTTETISDRQFVVICSEKQAKVISLPSQTCAYKLNITETSFVCKADVVSIAKHQSKVGHSTNLTKKKVRNAPGLCCALDRVTSKVKKDSVCLACFLANGHIMTFSLPSLRPLLDSDFLPLADMRIAQTFSFSNCGQALYLCTPSEIQRITLAADTCESLQEMLCELFLPVDTPEGPKQSFFKGLFSSPSIVDKEELFGEAASGKASRSVAKHIPGTGGIEGVKAESGSAMAEVQKARMALVERGEKLSELEERTEALKVGSELYASSAHQVMEKYKNKKWYQL</sequence>
<dbReference type="PROSITE" id="PS50892">
    <property type="entry name" value="V_SNARE"/>
    <property type="match status" value="1"/>
</dbReference>
<evidence type="ECO:0000256" key="13">
    <source>
        <dbReference type="SAM" id="MobiDB-lite"/>
    </source>
</evidence>
<protein>
    <submittedName>
        <fullName evidence="16">Syntaxin-binding protein 5-like isoform X11</fullName>
    </submittedName>
</protein>
<gene>
    <name evidence="16" type="primary">LOC118422738</name>
</gene>
<dbReference type="PANTHER" id="PTHR10241">
    <property type="entry name" value="LETHAL 2 GIANT LARVAE PROTEIN"/>
    <property type="match status" value="1"/>
</dbReference>
<feature type="compositionally biased region" description="Basic residues" evidence="13">
    <location>
        <begin position="754"/>
        <end position="764"/>
    </location>
</feature>
<dbReference type="Gene3D" id="2.130.10.10">
    <property type="entry name" value="YVTN repeat-like/Quinoprotein amine dehydrogenase"/>
    <property type="match status" value="3"/>
</dbReference>
<evidence type="ECO:0000256" key="1">
    <source>
        <dbReference type="ARBA" id="ARBA00004202"/>
    </source>
</evidence>
<dbReference type="SUPFAM" id="SSF58038">
    <property type="entry name" value="SNARE fusion complex"/>
    <property type="match status" value="1"/>
</dbReference>
<dbReference type="Pfam" id="PF08596">
    <property type="entry name" value="Lgl_C"/>
    <property type="match status" value="1"/>
</dbReference>
<name>A0A9J7LQL4_BRAFL</name>
<keyword evidence="10" id="KW-0472">Membrane</keyword>
<dbReference type="CDD" id="cd15873">
    <property type="entry name" value="R-SNARE_STXBP5_6"/>
    <property type="match status" value="1"/>
</dbReference>
<dbReference type="Proteomes" id="UP000001554">
    <property type="component" value="Chromosome 9"/>
</dbReference>
<evidence type="ECO:0000313" key="15">
    <source>
        <dbReference type="Proteomes" id="UP000001554"/>
    </source>
</evidence>
<keyword evidence="7" id="KW-0597">Phosphoprotein</keyword>
<dbReference type="InterPro" id="IPR001680">
    <property type="entry name" value="WD40_rpt"/>
</dbReference>
<keyword evidence="6" id="KW-0963">Cytoplasm</keyword>
<reference evidence="16" key="2">
    <citation type="submission" date="2025-08" db="UniProtKB">
        <authorList>
            <consortium name="RefSeq"/>
        </authorList>
    </citation>
    <scope>IDENTIFICATION</scope>
    <source>
        <strain evidence="16">S238N-H82</strain>
        <tissue evidence="16">Testes</tissue>
    </source>
</reference>
<feature type="compositionally biased region" description="Polar residues" evidence="13">
    <location>
        <begin position="977"/>
        <end position="990"/>
    </location>
</feature>
<evidence type="ECO:0000313" key="16">
    <source>
        <dbReference type="RefSeq" id="XP_035686370.1"/>
    </source>
</evidence>
<keyword evidence="4" id="KW-1003">Cell membrane</keyword>
<organism evidence="15 16">
    <name type="scientific">Branchiostoma floridae</name>
    <name type="common">Florida lancelet</name>
    <name type="synonym">Amphioxus</name>
    <dbReference type="NCBI Taxonomy" id="7739"/>
    <lineage>
        <taxon>Eukaryota</taxon>
        <taxon>Metazoa</taxon>
        <taxon>Chordata</taxon>
        <taxon>Cephalochordata</taxon>
        <taxon>Leptocardii</taxon>
        <taxon>Amphioxiformes</taxon>
        <taxon>Branchiostomatidae</taxon>
        <taxon>Branchiostoma</taxon>
    </lineage>
</organism>
<dbReference type="SUPFAM" id="SSF50978">
    <property type="entry name" value="WD40 repeat-like"/>
    <property type="match status" value="2"/>
</dbReference>